<reference evidence="1 2" key="1">
    <citation type="journal article" date="2019" name="Plant Biotechnol. J.">
        <title>The red bayberry genome and genetic basis of sex determination.</title>
        <authorList>
            <person name="Jia H.M."/>
            <person name="Jia H.J."/>
            <person name="Cai Q.L."/>
            <person name="Wang Y."/>
            <person name="Zhao H.B."/>
            <person name="Yang W.F."/>
            <person name="Wang G.Y."/>
            <person name="Li Y.H."/>
            <person name="Zhan D.L."/>
            <person name="Shen Y.T."/>
            <person name="Niu Q.F."/>
            <person name="Chang L."/>
            <person name="Qiu J."/>
            <person name="Zhao L."/>
            <person name="Xie H.B."/>
            <person name="Fu W.Y."/>
            <person name="Jin J."/>
            <person name="Li X.W."/>
            <person name="Jiao Y."/>
            <person name="Zhou C.C."/>
            <person name="Tu T."/>
            <person name="Chai C.Y."/>
            <person name="Gao J.L."/>
            <person name="Fan L.J."/>
            <person name="van de Weg E."/>
            <person name="Wang J.Y."/>
            <person name="Gao Z.S."/>
        </authorList>
    </citation>
    <scope>NUCLEOTIDE SEQUENCE [LARGE SCALE GENOMIC DNA]</scope>
    <source>
        <tissue evidence="1">Leaves</tissue>
    </source>
</reference>
<proteinExistence type="predicted"/>
<accession>A0A6A1W0I6</accession>
<organism evidence="1 2">
    <name type="scientific">Morella rubra</name>
    <name type="common">Chinese bayberry</name>
    <dbReference type="NCBI Taxonomy" id="262757"/>
    <lineage>
        <taxon>Eukaryota</taxon>
        <taxon>Viridiplantae</taxon>
        <taxon>Streptophyta</taxon>
        <taxon>Embryophyta</taxon>
        <taxon>Tracheophyta</taxon>
        <taxon>Spermatophyta</taxon>
        <taxon>Magnoliopsida</taxon>
        <taxon>eudicotyledons</taxon>
        <taxon>Gunneridae</taxon>
        <taxon>Pentapetalae</taxon>
        <taxon>rosids</taxon>
        <taxon>fabids</taxon>
        <taxon>Fagales</taxon>
        <taxon>Myricaceae</taxon>
        <taxon>Morella</taxon>
    </lineage>
</organism>
<dbReference type="EMBL" id="RXIC02000021">
    <property type="protein sequence ID" value="KAB1218759.1"/>
    <property type="molecule type" value="Genomic_DNA"/>
</dbReference>
<protein>
    <submittedName>
        <fullName evidence="1">Uncharacterized protein</fullName>
    </submittedName>
</protein>
<dbReference type="Proteomes" id="UP000516437">
    <property type="component" value="Chromosome 3"/>
</dbReference>
<sequence>MAKPSTTFKKFYERNRGTVRGLFYTQFYQYLGTWCRPSHTAGTKWSKIKGCPVAVGSAGPCQADVPEQAIQETTPLEYHTMSLQSPRIG</sequence>
<keyword evidence="2" id="KW-1185">Reference proteome</keyword>
<dbReference type="AlphaFoldDB" id="A0A6A1W0I6"/>
<evidence type="ECO:0000313" key="2">
    <source>
        <dbReference type="Proteomes" id="UP000516437"/>
    </source>
</evidence>
<evidence type="ECO:0000313" key="1">
    <source>
        <dbReference type="EMBL" id="KAB1218759.1"/>
    </source>
</evidence>
<gene>
    <name evidence="1" type="ORF">CJ030_MR3G026639</name>
</gene>
<name>A0A6A1W0I6_9ROSI</name>
<comment type="caution">
    <text evidence="1">The sequence shown here is derived from an EMBL/GenBank/DDBJ whole genome shotgun (WGS) entry which is preliminary data.</text>
</comment>